<dbReference type="Proteomes" id="UP000264036">
    <property type="component" value="Unassembled WGS sequence"/>
</dbReference>
<evidence type="ECO:0000313" key="7">
    <source>
        <dbReference type="Proteomes" id="UP000264036"/>
    </source>
</evidence>
<evidence type="ECO:0000256" key="2">
    <source>
        <dbReference type="ARBA" id="ARBA00022692"/>
    </source>
</evidence>
<dbReference type="PANTHER" id="PTHR36116:SF1">
    <property type="entry name" value="UPF0060 MEMBRANE PROTEIN YNFA"/>
    <property type="match status" value="1"/>
</dbReference>
<evidence type="ECO:0000256" key="4">
    <source>
        <dbReference type="ARBA" id="ARBA00023136"/>
    </source>
</evidence>
<comment type="similarity">
    <text evidence="5">Belongs to the UPF0060 family.</text>
</comment>
<feature type="transmembrane region" description="Helical" evidence="5">
    <location>
        <begin position="32"/>
        <end position="52"/>
    </location>
</feature>
<reference evidence="6 7" key="1">
    <citation type="journal article" date="2018" name="Nat. Biotechnol.">
        <title>A standardized bacterial taxonomy based on genome phylogeny substantially revises the tree of life.</title>
        <authorList>
            <person name="Parks D.H."/>
            <person name="Chuvochina M."/>
            <person name="Waite D.W."/>
            <person name="Rinke C."/>
            <person name="Skarshewski A."/>
            <person name="Chaumeil P.A."/>
            <person name="Hugenholtz P."/>
        </authorList>
    </citation>
    <scope>NUCLEOTIDE SEQUENCE [LARGE SCALE GENOMIC DNA]</scope>
    <source>
        <strain evidence="6">UBA10707</strain>
    </source>
</reference>
<organism evidence="6 7">
    <name type="scientific">Advenella kashmirensis</name>
    <dbReference type="NCBI Taxonomy" id="310575"/>
    <lineage>
        <taxon>Bacteria</taxon>
        <taxon>Pseudomonadati</taxon>
        <taxon>Pseudomonadota</taxon>
        <taxon>Betaproteobacteria</taxon>
        <taxon>Burkholderiales</taxon>
        <taxon>Alcaligenaceae</taxon>
    </lineage>
</organism>
<feature type="transmembrane region" description="Helical" evidence="5">
    <location>
        <begin position="5"/>
        <end position="26"/>
    </location>
</feature>
<dbReference type="PANTHER" id="PTHR36116">
    <property type="entry name" value="UPF0060 MEMBRANE PROTEIN YNFA"/>
    <property type="match status" value="1"/>
</dbReference>
<evidence type="ECO:0000256" key="1">
    <source>
        <dbReference type="ARBA" id="ARBA00022475"/>
    </source>
</evidence>
<protein>
    <submittedName>
        <fullName evidence="6">YnfA family protein</fullName>
    </submittedName>
</protein>
<name>A0A356LL05_9BURK</name>
<keyword evidence="1 5" id="KW-1003">Cell membrane</keyword>
<dbReference type="EMBL" id="DOEK01000042">
    <property type="protein sequence ID" value="HBP31646.1"/>
    <property type="molecule type" value="Genomic_DNA"/>
</dbReference>
<keyword evidence="4 5" id="KW-0472">Membrane</keyword>
<dbReference type="Pfam" id="PF02694">
    <property type="entry name" value="UPF0060"/>
    <property type="match status" value="1"/>
</dbReference>
<sequence>MLRVFFLFTLTAIAEIAGCYLFYFWLRRDGHWWVLIASLASLILFAWLLTLHPVATGRVYAAYGAVYVVVSVLWLNLVDRSSLSGLEWAGLLLALVGMGLMVSGWSIAHK</sequence>
<dbReference type="InterPro" id="IPR037185">
    <property type="entry name" value="EmrE-like"/>
</dbReference>
<evidence type="ECO:0000313" key="6">
    <source>
        <dbReference type="EMBL" id="HBP31646.1"/>
    </source>
</evidence>
<accession>A0A356LL05</accession>
<proteinExistence type="inferred from homology"/>
<feature type="transmembrane region" description="Helical" evidence="5">
    <location>
        <begin position="59"/>
        <end position="77"/>
    </location>
</feature>
<keyword evidence="2 5" id="KW-0812">Transmembrane</keyword>
<keyword evidence="3 5" id="KW-1133">Transmembrane helix</keyword>
<dbReference type="NCBIfam" id="NF002586">
    <property type="entry name" value="PRK02237.1"/>
    <property type="match status" value="1"/>
</dbReference>
<dbReference type="SUPFAM" id="SSF103481">
    <property type="entry name" value="Multidrug resistance efflux transporter EmrE"/>
    <property type="match status" value="1"/>
</dbReference>
<dbReference type="InterPro" id="IPR003844">
    <property type="entry name" value="UPF0060"/>
</dbReference>
<gene>
    <name evidence="6" type="ORF">DD666_19820</name>
</gene>
<dbReference type="GO" id="GO:0005886">
    <property type="term" value="C:plasma membrane"/>
    <property type="evidence" value="ECO:0007669"/>
    <property type="project" value="UniProtKB-SubCell"/>
</dbReference>
<comment type="subcellular location">
    <subcellularLocation>
        <location evidence="5">Cell membrane</location>
        <topology evidence="5">Multi-pass membrane protein</topology>
    </subcellularLocation>
</comment>
<feature type="transmembrane region" description="Helical" evidence="5">
    <location>
        <begin position="89"/>
        <end position="108"/>
    </location>
</feature>
<dbReference type="AlphaFoldDB" id="A0A356LL05"/>
<dbReference type="HAMAP" id="MF_00010">
    <property type="entry name" value="UPF0060"/>
    <property type="match status" value="1"/>
</dbReference>
<comment type="caution">
    <text evidence="6">The sequence shown here is derived from an EMBL/GenBank/DDBJ whole genome shotgun (WGS) entry which is preliminary data.</text>
</comment>
<evidence type="ECO:0000256" key="5">
    <source>
        <dbReference type="HAMAP-Rule" id="MF_00010"/>
    </source>
</evidence>
<evidence type="ECO:0000256" key="3">
    <source>
        <dbReference type="ARBA" id="ARBA00022989"/>
    </source>
</evidence>